<accession>J2IDU1</accession>
<evidence type="ECO:0000313" key="1">
    <source>
        <dbReference type="EMBL" id="EJI84824.1"/>
    </source>
</evidence>
<comment type="caution">
    <text evidence="1">The sequence shown here is derived from an EMBL/GenBank/DDBJ whole genome shotgun (WGS) entry which is preliminary data.</text>
</comment>
<proteinExistence type="predicted"/>
<dbReference type="GO" id="GO:0005829">
    <property type="term" value="C:cytosol"/>
    <property type="evidence" value="ECO:0007669"/>
    <property type="project" value="TreeGrafter"/>
</dbReference>
<dbReference type="PANTHER" id="PTHR37419:SF8">
    <property type="entry name" value="TOXIN YJJJ"/>
    <property type="match status" value="1"/>
</dbReference>
<protein>
    <submittedName>
        <fullName evidence="1">Uncharacterized protein</fullName>
    </submittedName>
</protein>
<dbReference type="RefSeq" id="WP_008609442.1">
    <property type="nucleotide sequence ID" value="NZ_ALAB01000028.1"/>
</dbReference>
<evidence type="ECO:0000313" key="2">
    <source>
        <dbReference type="Proteomes" id="UP000012043"/>
    </source>
</evidence>
<gene>
    <name evidence="1" type="ORF">AEST_24990</name>
</gene>
<keyword evidence="2" id="KW-1185">Reference proteome</keyword>
<dbReference type="InterPro" id="IPR052028">
    <property type="entry name" value="HipA_Ser/Thr_kinase"/>
</dbReference>
<dbReference type="EMBL" id="ALAB01000028">
    <property type="protein sequence ID" value="EJI84824.1"/>
    <property type="molecule type" value="Genomic_DNA"/>
</dbReference>
<dbReference type="PANTHER" id="PTHR37419">
    <property type="entry name" value="SERINE/THREONINE-PROTEIN KINASE TOXIN HIPA"/>
    <property type="match status" value="1"/>
</dbReference>
<dbReference type="GO" id="GO:0004674">
    <property type="term" value="F:protein serine/threonine kinase activity"/>
    <property type="evidence" value="ECO:0007669"/>
    <property type="project" value="TreeGrafter"/>
</dbReference>
<dbReference type="PATRIC" id="fig|1197174.4.peg.2444"/>
<name>J2IDU1_9ALTE</name>
<organism evidence="1 2">
    <name type="scientific">Alishewanella aestuarii B11</name>
    <dbReference type="NCBI Taxonomy" id="1197174"/>
    <lineage>
        <taxon>Bacteria</taxon>
        <taxon>Pseudomonadati</taxon>
        <taxon>Pseudomonadota</taxon>
        <taxon>Gammaproteobacteria</taxon>
        <taxon>Alteromonadales</taxon>
        <taxon>Alteromonadaceae</taxon>
        <taxon>Alishewanella</taxon>
    </lineage>
</organism>
<reference evidence="1 2" key="1">
    <citation type="journal article" date="2012" name="J. Bacteriol.">
        <title>Genome Sequence of Pectin-Degrading Alishewanella aestuarii Strain B11T, Isolated from Tidal Flat Sediment.</title>
        <authorList>
            <person name="Jung J."/>
            <person name="Choi S."/>
            <person name="Chun J."/>
            <person name="Park W."/>
        </authorList>
    </citation>
    <scope>NUCLEOTIDE SEQUENCE [LARGE SCALE GENOMIC DNA]</scope>
    <source>
        <strain evidence="1 2">B11</strain>
    </source>
</reference>
<sequence>MQLTLQAFNDGHWHDAYHISLDKPEAGRLGSVTLQPLFDYAALYFDEAGARSFSALYPVNPMDIHAFKSWPAIFEDIMPMGYARKLWLDLLNLQQASSAQQDLELLKSGTIAPVGNLRLKESITALSEQLADLRFEQAAVVERDHDFLTYARQRGAVSGGATGAGGAAPKLLVRLNQRREVWIDPLQSDNEPDLHYLDIRLCTYESRSRDCGTHHELEQSNRESR</sequence>
<dbReference type="AlphaFoldDB" id="J2IDU1"/>
<dbReference type="Proteomes" id="UP000012043">
    <property type="component" value="Unassembled WGS sequence"/>
</dbReference>